<evidence type="ECO:0000256" key="1">
    <source>
        <dbReference type="SAM" id="MobiDB-lite"/>
    </source>
</evidence>
<name>A0A512HGD8_9HYPH</name>
<dbReference type="EMBL" id="BJZP01000005">
    <property type="protein sequence ID" value="GEO84519.1"/>
    <property type="molecule type" value="Genomic_DNA"/>
</dbReference>
<feature type="compositionally biased region" description="Basic and acidic residues" evidence="1">
    <location>
        <begin position="70"/>
        <end position="81"/>
    </location>
</feature>
<evidence type="ECO:0000313" key="3">
    <source>
        <dbReference type="Proteomes" id="UP000321717"/>
    </source>
</evidence>
<evidence type="ECO:0000313" key="2">
    <source>
        <dbReference type="EMBL" id="GEO84519.1"/>
    </source>
</evidence>
<gene>
    <name evidence="2" type="ORF">RNA01_14510</name>
</gene>
<dbReference type="Proteomes" id="UP000321717">
    <property type="component" value="Unassembled WGS sequence"/>
</dbReference>
<protein>
    <submittedName>
        <fullName evidence="2">Uncharacterized protein</fullName>
    </submittedName>
</protein>
<sequence>MIPQMQMVVFMGVVMARRPGLVKGARRAVLGPRVRLSWMDTGAERAFSRRFLVMPNVISRRKKGGVSKPALDRVPADGKEL</sequence>
<accession>A0A512HGD8</accession>
<keyword evidence="3" id="KW-1185">Reference proteome</keyword>
<reference evidence="2 3" key="1">
    <citation type="submission" date="2019-07" db="EMBL/GenBank/DDBJ databases">
        <title>Whole genome shotgun sequence of Rhizobium naphthalenivorans NBRC 107585.</title>
        <authorList>
            <person name="Hosoyama A."/>
            <person name="Uohara A."/>
            <person name="Ohji S."/>
            <person name="Ichikawa N."/>
        </authorList>
    </citation>
    <scope>NUCLEOTIDE SEQUENCE [LARGE SCALE GENOMIC DNA]</scope>
    <source>
        <strain evidence="2 3">NBRC 107585</strain>
    </source>
</reference>
<organism evidence="2 3">
    <name type="scientific">Ciceribacter naphthalenivorans</name>
    <dbReference type="NCBI Taxonomy" id="1118451"/>
    <lineage>
        <taxon>Bacteria</taxon>
        <taxon>Pseudomonadati</taxon>
        <taxon>Pseudomonadota</taxon>
        <taxon>Alphaproteobacteria</taxon>
        <taxon>Hyphomicrobiales</taxon>
        <taxon>Rhizobiaceae</taxon>
        <taxon>Ciceribacter</taxon>
    </lineage>
</organism>
<dbReference type="AlphaFoldDB" id="A0A512HGD8"/>
<proteinExistence type="predicted"/>
<comment type="caution">
    <text evidence="2">The sequence shown here is derived from an EMBL/GenBank/DDBJ whole genome shotgun (WGS) entry which is preliminary data.</text>
</comment>
<feature type="region of interest" description="Disordered" evidence="1">
    <location>
        <begin position="62"/>
        <end position="81"/>
    </location>
</feature>